<feature type="region of interest" description="Disordered" evidence="1">
    <location>
        <begin position="91"/>
        <end position="110"/>
    </location>
</feature>
<evidence type="ECO:0000313" key="3">
    <source>
        <dbReference type="Proteomes" id="UP001287356"/>
    </source>
</evidence>
<comment type="caution">
    <text evidence="2">The sequence shown here is derived from an EMBL/GenBank/DDBJ whole genome shotgun (WGS) entry which is preliminary data.</text>
</comment>
<organism evidence="2 3">
    <name type="scientific">Lasiosphaeria ovina</name>
    <dbReference type="NCBI Taxonomy" id="92902"/>
    <lineage>
        <taxon>Eukaryota</taxon>
        <taxon>Fungi</taxon>
        <taxon>Dikarya</taxon>
        <taxon>Ascomycota</taxon>
        <taxon>Pezizomycotina</taxon>
        <taxon>Sordariomycetes</taxon>
        <taxon>Sordariomycetidae</taxon>
        <taxon>Sordariales</taxon>
        <taxon>Lasiosphaeriaceae</taxon>
        <taxon>Lasiosphaeria</taxon>
    </lineage>
</organism>
<feature type="region of interest" description="Disordered" evidence="1">
    <location>
        <begin position="124"/>
        <end position="148"/>
    </location>
</feature>
<name>A0AAE0JVG0_9PEZI</name>
<dbReference type="EMBL" id="JAULSN010000009">
    <property type="protein sequence ID" value="KAK3365088.1"/>
    <property type="molecule type" value="Genomic_DNA"/>
</dbReference>
<evidence type="ECO:0000256" key="1">
    <source>
        <dbReference type="SAM" id="MobiDB-lite"/>
    </source>
</evidence>
<reference evidence="2" key="2">
    <citation type="submission" date="2023-06" db="EMBL/GenBank/DDBJ databases">
        <authorList>
            <consortium name="Lawrence Berkeley National Laboratory"/>
            <person name="Haridas S."/>
            <person name="Hensen N."/>
            <person name="Bonometti L."/>
            <person name="Westerberg I."/>
            <person name="Brannstrom I.O."/>
            <person name="Guillou S."/>
            <person name="Cros-Aarteil S."/>
            <person name="Calhoun S."/>
            <person name="Kuo A."/>
            <person name="Mondo S."/>
            <person name="Pangilinan J."/>
            <person name="Riley R."/>
            <person name="Labutti K."/>
            <person name="Andreopoulos B."/>
            <person name="Lipzen A."/>
            <person name="Chen C."/>
            <person name="Yanf M."/>
            <person name="Daum C."/>
            <person name="Ng V."/>
            <person name="Clum A."/>
            <person name="Steindorff A."/>
            <person name="Ohm R."/>
            <person name="Martin F."/>
            <person name="Silar P."/>
            <person name="Natvig D."/>
            <person name="Lalanne C."/>
            <person name="Gautier V."/>
            <person name="Ament-Velasquez S.L."/>
            <person name="Kruys A."/>
            <person name="Hutchinson M.I."/>
            <person name="Powell A.J."/>
            <person name="Barry K."/>
            <person name="Miller A.N."/>
            <person name="Grigoriev I.V."/>
            <person name="Debuchy R."/>
            <person name="Gladieux P."/>
            <person name="Thoren M.H."/>
            <person name="Johannesson H."/>
        </authorList>
    </citation>
    <scope>NUCLEOTIDE SEQUENCE</scope>
    <source>
        <strain evidence="2">CBS 958.72</strain>
    </source>
</reference>
<feature type="compositionally biased region" description="Basic and acidic residues" evidence="1">
    <location>
        <begin position="40"/>
        <end position="56"/>
    </location>
</feature>
<keyword evidence="3" id="KW-1185">Reference proteome</keyword>
<evidence type="ECO:0000313" key="2">
    <source>
        <dbReference type="EMBL" id="KAK3365088.1"/>
    </source>
</evidence>
<reference evidence="2" key="1">
    <citation type="journal article" date="2023" name="Mol. Phylogenet. Evol.">
        <title>Genome-scale phylogeny and comparative genomics of the fungal order Sordariales.</title>
        <authorList>
            <person name="Hensen N."/>
            <person name="Bonometti L."/>
            <person name="Westerberg I."/>
            <person name="Brannstrom I.O."/>
            <person name="Guillou S."/>
            <person name="Cros-Aarteil S."/>
            <person name="Calhoun S."/>
            <person name="Haridas S."/>
            <person name="Kuo A."/>
            <person name="Mondo S."/>
            <person name="Pangilinan J."/>
            <person name="Riley R."/>
            <person name="LaButti K."/>
            <person name="Andreopoulos B."/>
            <person name="Lipzen A."/>
            <person name="Chen C."/>
            <person name="Yan M."/>
            <person name="Daum C."/>
            <person name="Ng V."/>
            <person name="Clum A."/>
            <person name="Steindorff A."/>
            <person name="Ohm R.A."/>
            <person name="Martin F."/>
            <person name="Silar P."/>
            <person name="Natvig D.O."/>
            <person name="Lalanne C."/>
            <person name="Gautier V."/>
            <person name="Ament-Velasquez S.L."/>
            <person name="Kruys A."/>
            <person name="Hutchinson M.I."/>
            <person name="Powell A.J."/>
            <person name="Barry K."/>
            <person name="Miller A.N."/>
            <person name="Grigoriev I.V."/>
            <person name="Debuchy R."/>
            <person name="Gladieux P."/>
            <person name="Hiltunen Thoren M."/>
            <person name="Johannesson H."/>
        </authorList>
    </citation>
    <scope>NUCLEOTIDE SEQUENCE</scope>
    <source>
        <strain evidence="2">CBS 958.72</strain>
    </source>
</reference>
<dbReference type="Proteomes" id="UP001287356">
    <property type="component" value="Unassembled WGS sequence"/>
</dbReference>
<sequence length="247" mass="26849">MGSNVVLDAAYITNEWWPSIASSNGPRARYGHVLSPQLRGADDDDRREAEHERQLEADLVPGNAPPPYSLYSKTEKHDAELRPALVLELSISTPKPPGRTLSDDASTTNEPSFAAQVCPWNSTSVTAGRPATSSGNDNDDASCPAEGDRPTWRMAALQEKLAAFAHPHLDRGSLHGASCLKLLNTAFNNPLYDPPTPLDATPLVPLRSRPSLDSLASLPPVLTTNRPQLVQHEPKSQRQCFYESDPV</sequence>
<protein>
    <submittedName>
        <fullName evidence="2">Uncharacterized protein</fullName>
    </submittedName>
</protein>
<feature type="compositionally biased region" description="Polar residues" evidence="1">
    <location>
        <begin position="124"/>
        <end position="136"/>
    </location>
</feature>
<proteinExistence type="predicted"/>
<accession>A0AAE0JVG0</accession>
<gene>
    <name evidence="2" type="ORF">B0T24DRAFT_670510</name>
</gene>
<dbReference type="AlphaFoldDB" id="A0AAE0JVG0"/>
<feature type="region of interest" description="Disordered" evidence="1">
    <location>
        <begin position="37"/>
        <end position="66"/>
    </location>
</feature>